<feature type="chain" id="PRO_5046232276" description="Peptide-binding protein" evidence="1">
    <location>
        <begin position="19"/>
        <end position="186"/>
    </location>
</feature>
<name>A0ABT3HVU6_9FLAO</name>
<evidence type="ECO:0000313" key="3">
    <source>
        <dbReference type="Proteomes" id="UP001163731"/>
    </source>
</evidence>
<evidence type="ECO:0000256" key="1">
    <source>
        <dbReference type="SAM" id="SignalP"/>
    </source>
</evidence>
<feature type="signal peptide" evidence="1">
    <location>
        <begin position="1"/>
        <end position="18"/>
    </location>
</feature>
<keyword evidence="3" id="KW-1185">Reference proteome</keyword>
<evidence type="ECO:0000313" key="2">
    <source>
        <dbReference type="EMBL" id="MCW3167798.1"/>
    </source>
</evidence>
<gene>
    <name evidence="2" type="ORF">OMO38_04575</name>
</gene>
<dbReference type="Proteomes" id="UP001163731">
    <property type="component" value="Unassembled WGS sequence"/>
</dbReference>
<accession>A0ABT3HVU6</accession>
<dbReference type="EMBL" id="JAPDHW010000002">
    <property type="protein sequence ID" value="MCW3167798.1"/>
    <property type="molecule type" value="Genomic_DNA"/>
</dbReference>
<organism evidence="2 3">
    <name type="scientific">Chryseobacterium kimseyorum</name>
    <dbReference type="NCBI Taxonomy" id="2984028"/>
    <lineage>
        <taxon>Bacteria</taxon>
        <taxon>Pseudomonadati</taxon>
        <taxon>Bacteroidota</taxon>
        <taxon>Flavobacteriia</taxon>
        <taxon>Flavobacteriales</taxon>
        <taxon>Weeksellaceae</taxon>
        <taxon>Chryseobacterium group</taxon>
        <taxon>Chryseobacterium</taxon>
    </lineage>
</organism>
<dbReference type="RefSeq" id="WP_264749036.1">
    <property type="nucleotide sequence ID" value="NZ_JAPDHW010000002.1"/>
</dbReference>
<keyword evidence="1" id="KW-0732">Signal</keyword>
<proteinExistence type="predicted"/>
<evidence type="ECO:0008006" key="4">
    <source>
        <dbReference type="Google" id="ProtNLM"/>
    </source>
</evidence>
<reference evidence="2" key="1">
    <citation type="submission" date="2022-10" db="EMBL/GenBank/DDBJ databases">
        <title>Chryseobacterium babae sp. nov. isolated from the gut of the beetle Oryctes rhinoceros, and Chryseobacterium kimseyorum sp. nov., isolated from a stick insect rearing cage.</title>
        <authorList>
            <person name="Shelomi M."/>
            <person name="Han C.-J."/>
            <person name="Chen W.-M."/>
            <person name="Chen H.-K."/>
            <person name="Liaw S.-J."/>
            <person name="Muhle E."/>
            <person name="Clermont D."/>
        </authorList>
    </citation>
    <scope>NUCLEOTIDE SEQUENCE</scope>
    <source>
        <strain evidence="2">09-1422</strain>
    </source>
</reference>
<sequence>MKKIIYTTLVLFAVSANAQVSIGGKDNVEGNSTILDFNSPFLSGSTIQTENNNTKGIILPAVDNLNSALATTVAVNNGTFLFDKSDNKVKMFEKNAWVSLSDVGSSSLITANTSNDTDAQQGVIIGSETSSAKGVLVLESPNKAMILPRIMNPHLTVKSPYPGMMCYDTISRSLAVFDGSVWNYWK</sequence>
<comment type="caution">
    <text evidence="2">The sequence shown here is derived from an EMBL/GenBank/DDBJ whole genome shotgun (WGS) entry which is preliminary data.</text>
</comment>
<protein>
    <recommendedName>
        <fullName evidence="4">Peptide-binding protein</fullName>
    </recommendedName>
</protein>